<keyword evidence="2" id="KW-0472">Membrane</keyword>
<reference evidence="3" key="2">
    <citation type="submission" date="2025-09" db="UniProtKB">
        <authorList>
            <consortium name="Ensembl"/>
        </authorList>
    </citation>
    <scope>IDENTIFICATION</scope>
</reference>
<sequence>MRIHPTFHSSQLKPVSSSPLHSSAAPRATVQCRYSGSCHSSGMARTCVGNCAPLFFIAVVFDAAGLAVLLVGIFGNLTLDGRFYGDFLIYTGSVIIFLSLVWWVLWYTGNVQLYGEDQPGSLDIRFAQWARKLSKRLSKSHTKSLECGQEKKSMSNGKEINVTVRAFTISWEDGGASGTVSGVDNKGFDGGTECASPVDKNVELGILKSSDVTLSTAENRAERLL</sequence>
<accession>A0A3Q3J7T9</accession>
<dbReference type="AlphaFoldDB" id="A0A3Q3J7T9"/>
<dbReference type="PANTHER" id="PTHR28613">
    <property type="entry name" value="SI:CH211-232M10.4-RELATED"/>
    <property type="match status" value="1"/>
</dbReference>
<feature type="transmembrane region" description="Helical" evidence="2">
    <location>
        <begin position="54"/>
        <end position="75"/>
    </location>
</feature>
<feature type="transmembrane region" description="Helical" evidence="2">
    <location>
        <begin position="87"/>
        <end position="106"/>
    </location>
</feature>
<evidence type="ECO:0008006" key="5">
    <source>
        <dbReference type="Google" id="ProtNLM"/>
    </source>
</evidence>
<dbReference type="Pfam" id="PF15125">
    <property type="entry name" value="TMEM238"/>
    <property type="match status" value="1"/>
</dbReference>
<protein>
    <recommendedName>
        <fullName evidence="5">Transmembrane protein 238a</fullName>
    </recommendedName>
</protein>
<dbReference type="STRING" id="43700.ENSMALP00000012825"/>
<evidence type="ECO:0000256" key="2">
    <source>
        <dbReference type="SAM" id="Phobius"/>
    </source>
</evidence>
<feature type="compositionally biased region" description="Polar residues" evidence="1">
    <location>
        <begin position="7"/>
        <end position="21"/>
    </location>
</feature>
<keyword evidence="2" id="KW-0812">Transmembrane</keyword>
<organism evidence="3 4">
    <name type="scientific">Monopterus albus</name>
    <name type="common">Swamp eel</name>
    <dbReference type="NCBI Taxonomy" id="43700"/>
    <lineage>
        <taxon>Eukaryota</taxon>
        <taxon>Metazoa</taxon>
        <taxon>Chordata</taxon>
        <taxon>Craniata</taxon>
        <taxon>Vertebrata</taxon>
        <taxon>Euteleostomi</taxon>
        <taxon>Actinopterygii</taxon>
        <taxon>Neopterygii</taxon>
        <taxon>Teleostei</taxon>
        <taxon>Neoteleostei</taxon>
        <taxon>Acanthomorphata</taxon>
        <taxon>Anabantaria</taxon>
        <taxon>Synbranchiformes</taxon>
        <taxon>Synbranchidae</taxon>
        <taxon>Monopterus</taxon>
    </lineage>
</organism>
<proteinExistence type="predicted"/>
<dbReference type="PANTHER" id="PTHR28613:SF9">
    <property type="entry name" value="TRANSMEMBRANE PROTEIN 238"/>
    <property type="match status" value="1"/>
</dbReference>
<reference evidence="3" key="1">
    <citation type="submission" date="2025-08" db="UniProtKB">
        <authorList>
            <consortium name="Ensembl"/>
        </authorList>
    </citation>
    <scope>IDENTIFICATION</scope>
</reference>
<dbReference type="InterPro" id="IPR029365">
    <property type="entry name" value="TMEM238"/>
</dbReference>
<keyword evidence="4" id="KW-1185">Reference proteome</keyword>
<dbReference type="Ensembl" id="ENSMALT00000013099.1">
    <property type="protein sequence ID" value="ENSMALP00000012825.1"/>
    <property type="gene ID" value="ENSMALG00000009099.1"/>
</dbReference>
<name>A0A3Q3J7T9_MONAL</name>
<evidence type="ECO:0000313" key="4">
    <source>
        <dbReference type="Proteomes" id="UP000261600"/>
    </source>
</evidence>
<keyword evidence="2" id="KW-1133">Transmembrane helix</keyword>
<feature type="region of interest" description="Disordered" evidence="1">
    <location>
        <begin position="1"/>
        <end position="22"/>
    </location>
</feature>
<dbReference type="Proteomes" id="UP000261600">
    <property type="component" value="Unplaced"/>
</dbReference>
<evidence type="ECO:0000313" key="3">
    <source>
        <dbReference type="Ensembl" id="ENSMALP00000012825.1"/>
    </source>
</evidence>
<evidence type="ECO:0000256" key="1">
    <source>
        <dbReference type="SAM" id="MobiDB-lite"/>
    </source>
</evidence>